<dbReference type="SUPFAM" id="SSF49344">
    <property type="entry name" value="CBD9-like"/>
    <property type="match status" value="1"/>
</dbReference>
<sequence>MSRIIITTLFFLFFSRIHGQNSEITFHDLSITLDGKLDETIWKDLPEYTNFHNYLPSDEGLAEQQTKVKIFHNGEYLFVSAIYQDNETRAQISSLKRDDLSNTVVGSETFVLILDTQHQQQSAYYFAVNIGAAQVDGLIERVNDGFSINTNWNTVWNAKTTTKGTNKHYEIAIPLKNLNFKTDNDQFGIQFYVRDIKKNSWTIFKDVSRNYRLFDLRFTESFRINNLPENSNSRFAVTPSVTINHQEDVLSDIKETTFQPSLDVQYNLTSSLKLDATINPDFSQIDVDQQVTNFTRFSIFFPERRNFFLENADLFSNLGIEGINPFYSRRIGSRSAIQFGLKLSGNVSPKTRIGVLNVQTEKDEDEDSQNYAVLVGEQQLSNNFTATGFLINRQQTDNFNFVGNYNRVAGANLNYKSTNNRWIGLANIAKSYSNGEKGDSNFYHAGIWYNKRGMFWNASLRTIGRNYLTDVGFTPRLFNFDAINQTVVREGYTQATARISLTKFFQKSKKLNSYRYFLGRTFVYWDEQGKLQQTSSFLNQALFFKNLSAMYISLYHDYVNLKYGFDPLRNGNVLVPDEYSFLRARIGFNSATNNKLVYRTFVQYGQFYNGTNTTASASFQYRLLPFANLQAAYEINYLDLNELGKDTFHLARFTGEVFFNNRLNWTTYVQYNTQIDNFNINSRLQWEYRPLSYVYLVVTDNFNQQINRTNWGVAFKMNYRLDF</sequence>
<dbReference type="EMBL" id="JAABOQ010000002">
    <property type="protein sequence ID" value="NER16624.1"/>
    <property type="molecule type" value="Genomic_DNA"/>
</dbReference>
<protein>
    <recommendedName>
        <fullName evidence="1">DUF5916 domain-containing protein</fullName>
    </recommendedName>
</protein>
<dbReference type="Proteomes" id="UP000474296">
    <property type="component" value="Unassembled WGS sequence"/>
</dbReference>
<comment type="caution">
    <text evidence="2">The sequence shown here is derived from an EMBL/GenBank/DDBJ whole genome shotgun (WGS) entry which is preliminary data.</text>
</comment>
<evidence type="ECO:0000313" key="3">
    <source>
        <dbReference type="Proteomes" id="UP000474296"/>
    </source>
</evidence>
<dbReference type="Pfam" id="PF19313">
    <property type="entry name" value="DUF5916"/>
    <property type="match status" value="1"/>
</dbReference>
<reference evidence="2 3" key="1">
    <citation type="submission" date="2020-01" db="EMBL/GenBank/DDBJ databases">
        <title>Spongiivirga citrea KCTC 32990T.</title>
        <authorList>
            <person name="Wang G."/>
        </authorList>
    </citation>
    <scope>NUCLEOTIDE SEQUENCE [LARGE SCALE GENOMIC DNA]</scope>
    <source>
        <strain evidence="2 3">KCTC 32990</strain>
    </source>
</reference>
<keyword evidence="3" id="KW-1185">Reference proteome</keyword>
<name>A0A6M0CKV7_9FLAO</name>
<proteinExistence type="predicted"/>
<dbReference type="InterPro" id="IPR045670">
    <property type="entry name" value="DUF5916"/>
</dbReference>
<dbReference type="AlphaFoldDB" id="A0A6M0CKV7"/>
<feature type="domain" description="DUF5916" evidence="1">
    <location>
        <begin position="234"/>
        <end position="339"/>
    </location>
</feature>
<evidence type="ECO:0000313" key="2">
    <source>
        <dbReference type="EMBL" id="NER16624.1"/>
    </source>
</evidence>
<organism evidence="2 3">
    <name type="scientific">Spongiivirga citrea</name>
    <dbReference type="NCBI Taxonomy" id="1481457"/>
    <lineage>
        <taxon>Bacteria</taxon>
        <taxon>Pseudomonadati</taxon>
        <taxon>Bacteroidota</taxon>
        <taxon>Flavobacteriia</taxon>
        <taxon>Flavobacteriales</taxon>
        <taxon>Flavobacteriaceae</taxon>
        <taxon>Spongiivirga</taxon>
    </lineage>
</organism>
<dbReference type="CDD" id="cd09618">
    <property type="entry name" value="CBM9_like_2"/>
    <property type="match status" value="1"/>
</dbReference>
<dbReference type="RefSeq" id="WP_164029962.1">
    <property type="nucleotide sequence ID" value="NZ_JAABOQ010000002.1"/>
</dbReference>
<gene>
    <name evidence="2" type="ORF">GWK10_05345</name>
</gene>
<evidence type="ECO:0000259" key="1">
    <source>
        <dbReference type="Pfam" id="PF19313"/>
    </source>
</evidence>
<accession>A0A6M0CKV7</accession>
<dbReference type="Gene3D" id="2.60.40.1190">
    <property type="match status" value="1"/>
</dbReference>